<dbReference type="EMBL" id="JACQCQ010000009">
    <property type="protein sequence ID" value="MBI3627541.1"/>
    <property type="molecule type" value="Genomic_DNA"/>
</dbReference>
<name>A0A9D6LT01_9BACT</name>
<protein>
    <submittedName>
        <fullName evidence="1">Uncharacterized protein</fullName>
    </submittedName>
</protein>
<sequence>MLDPILVEARSVDEAKYHVVPLGAGDTAASLALAYKVALEASRATGVVLEAAKAKLFAAFVQKGWKEFPVSPGVAFKVTTPDVVYVDTEELPHLGEPMHIALTRSARVIDLEKVARALVEKDSRVTHLTSGQREQLIVVECKMQVSGGGDKESPLEELDELG</sequence>
<organism evidence="1 2">
    <name type="scientific">Candidatus Sungiibacteriota bacterium</name>
    <dbReference type="NCBI Taxonomy" id="2750080"/>
    <lineage>
        <taxon>Bacteria</taxon>
        <taxon>Candidatus Sungiibacteriota</taxon>
    </lineage>
</organism>
<accession>A0A9D6LT01</accession>
<reference evidence="1" key="1">
    <citation type="submission" date="2020-07" db="EMBL/GenBank/DDBJ databases">
        <title>Huge and variable diversity of episymbiotic CPR bacteria and DPANN archaea in groundwater ecosystems.</title>
        <authorList>
            <person name="He C.Y."/>
            <person name="Keren R."/>
            <person name="Whittaker M."/>
            <person name="Farag I.F."/>
            <person name="Doudna J."/>
            <person name="Cate J.H.D."/>
            <person name="Banfield J.F."/>
        </authorList>
    </citation>
    <scope>NUCLEOTIDE SEQUENCE</scope>
    <source>
        <strain evidence="1">NC_groundwater_972_Pr1_S-0.2um_49_27</strain>
    </source>
</reference>
<evidence type="ECO:0000313" key="2">
    <source>
        <dbReference type="Proteomes" id="UP000808388"/>
    </source>
</evidence>
<dbReference type="Proteomes" id="UP000808388">
    <property type="component" value="Unassembled WGS sequence"/>
</dbReference>
<dbReference type="AlphaFoldDB" id="A0A9D6LT01"/>
<comment type="caution">
    <text evidence="1">The sequence shown here is derived from an EMBL/GenBank/DDBJ whole genome shotgun (WGS) entry which is preliminary data.</text>
</comment>
<gene>
    <name evidence="1" type="ORF">HY220_02210</name>
</gene>
<proteinExistence type="predicted"/>
<evidence type="ECO:0000313" key="1">
    <source>
        <dbReference type="EMBL" id="MBI3627541.1"/>
    </source>
</evidence>